<dbReference type="AlphaFoldDB" id="A0A6M8T2N7"/>
<dbReference type="InterPro" id="IPR010359">
    <property type="entry name" value="IrrE_HExxH"/>
</dbReference>
<dbReference type="Pfam" id="PF06114">
    <property type="entry name" value="Peptidase_M78"/>
    <property type="match status" value="1"/>
</dbReference>
<dbReference type="PANTHER" id="PTHR40455:SF1">
    <property type="entry name" value="ANTITOXIN HIGA"/>
    <property type="match status" value="1"/>
</dbReference>
<dbReference type="RefSeq" id="WP_173534748.1">
    <property type="nucleotide sequence ID" value="NZ_CP054144.1"/>
</dbReference>
<dbReference type="GO" id="GO:0006355">
    <property type="term" value="P:regulation of DNA-templated transcription"/>
    <property type="evidence" value="ECO:0007669"/>
    <property type="project" value="InterPro"/>
</dbReference>
<organism evidence="2 3">
    <name type="scientific">Deefgea piscis</name>
    <dbReference type="NCBI Taxonomy" id="2739061"/>
    <lineage>
        <taxon>Bacteria</taxon>
        <taxon>Pseudomonadati</taxon>
        <taxon>Pseudomonadota</taxon>
        <taxon>Betaproteobacteria</taxon>
        <taxon>Neisseriales</taxon>
        <taxon>Chitinibacteraceae</taxon>
        <taxon>Deefgea</taxon>
    </lineage>
</organism>
<reference evidence="2 3" key="1">
    <citation type="submission" date="2020-05" db="EMBL/GenBank/DDBJ databases">
        <title>Complete genome sequence of Deefgea sp. D17.</title>
        <authorList>
            <person name="Bae J.-W."/>
            <person name="Han J.E."/>
        </authorList>
    </citation>
    <scope>NUCLEOTIDE SEQUENCE [LARGE SCALE GENOMIC DNA]</scope>
    <source>
        <strain evidence="2 3">D17</strain>
        <plasmid evidence="2 3">unnamed1</plasmid>
    </source>
</reference>
<accession>A0A6M8T2N7</accession>
<dbReference type="GO" id="GO:0001046">
    <property type="term" value="F:core promoter sequence-specific DNA binding"/>
    <property type="evidence" value="ECO:0007669"/>
    <property type="project" value="TreeGrafter"/>
</dbReference>
<keyword evidence="2" id="KW-0614">Plasmid</keyword>
<evidence type="ECO:0000313" key="2">
    <source>
        <dbReference type="EMBL" id="QKJ68247.1"/>
    </source>
</evidence>
<evidence type="ECO:0000313" key="3">
    <source>
        <dbReference type="Proteomes" id="UP000504844"/>
    </source>
</evidence>
<proteinExistence type="predicted"/>
<dbReference type="EMBL" id="CP054144">
    <property type="protein sequence ID" value="QKJ68247.1"/>
    <property type="molecule type" value="Genomic_DNA"/>
</dbReference>
<dbReference type="InterPro" id="IPR039060">
    <property type="entry name" value="Antitox_HigA"/>
</dbReference>
<name>A0A6M8T2N7_9NEIS</name>
<keyword evidence="3" id="KW-1185">Reference proteome</keyword>
<geneLocation type="plasmid" evidence="2 3">
    <name>unnamed1</name>
</geneLocation>
<evidence type="ECO:0000259" key="1">
    <source>
        <dbReference type="Pfam" id="PF06114"/>
    </source>
</evidence>
<protein>
    <submittedName>
        <fullName evidence="2">ImmA/IrrE family metallo-endopeptidase</fullName>
    </submittedName>
</protein>
<dbReference type="PANTHER" id="PTHR40455">
    <property type="entry name" value="ANTITOXIN HIGA"/>
    <property type="match status" value="1"/>
</dbReference>
<sequence length="407" mass="46220">MNSIKIIKNEQERARAVERLIYLMDIDHPTEDVSAQIELLALVIQDYEQKVSPLAPVDPIDAILFRIEQMGMKRQELIPYIGSQSKVSEVLARTRPLTLAMMRRLHKGLGIPAEVLLGSDNPEIDLSNNPTLDYSQFPLVEMNARGYFGERLIASARELKDRAEELVSGFLRGGAGDKNTLAFLRAPQSQSGTRNMNDYALAAWMERVKQKAIHEKIDVPYQPGVVTDLLLREVVKLSSFDTGPKLAKEHLARYGIVLVVEEHFQKTYLDGVAMLLNDRAIIGMTLRHDRLDNFWFVLLHELAHIQKHLNPDNPLITDDLDDKVQQSQAIEQEADQIAQESLITSFAWLQSKVRTSYLQQDAHQLARELGISISIVAGRVRRETGNWRLLHNCLGKGVVKLMFERME</sequence>
<gene>
    <name evidence="2" type="ORF">HQN60_15650</name>
</gene>
<dbReference type="KEGG" id="dee:HQN60_15650"/>
<dbReference type="Proteomes" id="UP000504844">
    <property type="component" value="Plasmid unnamed1"/>
</dbReference>
<feature type="domain" description="IrrE N-terminal-like" evidence="1">
    <location>
        <begin position="288"/>
        <end position="379"/>
    </location>
</feature>